<dbReference type="Pfam" id="PF00097">
    <property type="entry name" value="zf-C3HC4"/>
    <property type="match status" value="1"/>
</dbReference>
<dbReference type="KEGG" id="nve:5513407"/>
<sequence length="616" mass="69194">MASHRIQGDKKLEDLPEEIWCRYCNGIFEDPRLLPCLHSLCKKCLKDIEQAQEGAIACPVCLTDVECHLEELLPNVLARSKLKERENRELAKRAEPCGGCEAKHNMATSRCIECEEFLCYECIQAHKRVKFTKDHTILSLQELSERENPSKRKQTDEICCHIHESNPLNRFCVECDLAVCSSCIKESHTSVKSHTIINTKDAFDTAKVELRETLSSTRKKIPVLQKSVYEIIKRYGRVQTKAEEITWKIRQTSRHLIQAVKEREHQLLRELCALRERRSNGLVKEKETMERKLVRTIDGCDFTDSVLKEGKEGEVLLVKKVCTERLEMLQCEDTECQLDKVKLTFEPEEEPIFRAIKQGFGRILVLNAPPATGSEVTTGIDEPDRPVASGTEGDIRGSTQSLDDVAEPRRLGESAKHVSFSEPILHLMDEDLKSSTAAKPEKSRSRRLSLPMFMGKKPAQPVGKATRTKFTLTTADHKGQRKDVQIQLESPDGSVISAHVLDNKDGTYTVFYCPRTPGEHNVYVSISGSDIKHGQRLLNIYGSSRGMRGDELALACKVLCLLRWQITPGLIQMKNNKPVANPKIRFDDIGGPPLEVATAASSQLSLSSPQPGVSSA</sequence>
<keyword evidence="3" id="KW-0677">Repeat</keyword>
<dbReference type="PROSITE" id="PS50119">
    <property type="entry name" value="ZF_BBOX"/>
    <property type="match status" value="2"/>
</dbReference>
<dbReference type="InterPro" id="IPR000315">
    <property type="entry name" value="Znf_B-box"/>
</dbReference>
<dbReference type="SMART" id="SM00502">
    <property type="entry name" value="BBC"/>
    <property type="match status" value="1"/>
</dbReference>
<dbReference type="STRING" id="45351.A7S3Y2"/>
<evidence type="ECO:0000256" key="1">
    <source>
        <dbReference type="ARBA" id="ARBA00008518"/>
    </source>
</evidence>
<feature type="domain" description="RING-type" evidence="9">
    <location>
        <begin position="21"/>
        <end position="61"/>
    </location>
</feature>
<dbReference type="SUPFAM" id="SSF57850">
    <property type="entry name" value="RING/U-box"/>
    <property type="match status" value="1"/>
</dbReference>
<dbReference type="PROSITE" id="PS00518">
    <property type="entry name" value="ZF_RING_1"/>
    <property type="match status" value="1"/>
</dbReference>
<dbReference type="EMBL" id="DS469575">
    <property type="protein sequence ID" value="EDO41566.1"/>
    <property type="molecule type" value="Genomic_DNA"/>
</dbReference>
<dbReference type="InterPro" id="IPR003649">
    <property type="entry name" value="Bbox_C"/>
</dbReference>
<dbReference type="Proteomes" id="UP000001593">
    <property type="component" value="Unassembled WGS sequence"/>
</dbReference>
<evidence type="ECO:0000313" key="11">
    <source>
        <dbReference type="EMBL" id="EDO41566.1"/>
    </source>
</evidence>
<dbReference type="OMA" id="YCPRTPG"/>
<dbReference type="OrthoDB" id="342730at2759"/>
<protein>
    <submittedName>
        <fullName evidence="11">Uncharacterized protein</fullName>
    </submittedName>
</protein>
<dbReference type="InterPro" id="IPR013083">
    <property type="entry name" value="Znf_RING/FYVE/PHD"/>
</dbReference>
<dbReference type="Gene3D" id="3.30.160.60">
    <property type="entry name" value="Classic Zinc Finger"/>
    <property type="match status" value="1"/>
</dbReference>
<evidence type="ECO:0000256" key="2">
    <source>
        <dbReference type="ARBA" id="ARBA00022723"/>
    </source>
</evidence>
<dbReference type="PANTHER" id="PTHR25462">
    <property type="entry name" value="BONUS, ISOFORM C-RELATED"/>
    <property type="match status" value="1"/>
</dbReference>
<evidence type="ECO:0000313" key="12">
    <source>
        <dbReference type="Proteomes" id="UP000001593"/>
    </source>
</evidence>
<comment type="similarity">
    <text evidence="1">Belongs to the TRIM/RBCC family.</text>
</comment>
<dbReference type="SUPFAM" id="SSF81296">
    <property type="entry name" value="E set domains"/>
    <property type="match status" value="1"/>
</dbReference>
<dbReference type="InterPro" id="IPR017868">
    <property type="entry name" value="Filamin/ABP280_repeat-like"/>
</dbReference>
<dbReference type="InParanoid" id="A7S3Y2"/>
<dbReference type="InterPro" id="IPR001841">
    <property type="entry name" value="Znf_RING"/>
</dbReference>
<dbReference type="PhylomeDB" id="A7S3Y2"/>
<gene>
    <name evidence="11" type="ORF">NEMVEDRAFT_v1g206412</name>
</gene>
<keyword evidence="2" id="KW-0479">Metal-binding</keyword>
<feature type="domain" description="B box-type" evidence="10">
    <location>
        <begin position="92"/>
        <end position="140"/>
    </location>
</feature>
<dbReference type="InterPro" id="IPR017907">
    <property type="entry name" value="Znf_RING_CS"/>
</dbReference>
<dbReference type="InterPro" id="IPR014756">
    <property type="entry name" value="Ig_E-set"/>
</dbReference>
<feature type="domain" description="B box-type" evidence="10">
    <location>
        <begin position="155"/>
        <end position="199"/>
    </location>
</feature>
<accession>A7S3Y2</accession>
<dbReference type="Pfam" id="PF00630">
    <property type="entry name" value="Filamin"/>
    <property type="match status" value="1"/>
</dbReference>
<dbReference type="SUPFAM" id="SSF57845">
    <property type="entry name" value="B-box zinc-binding domain"/>
    <property type="match status" value="1"/>
</dbReference>
<dbReference type="InterPro" id="IPR001298">
    <property type="entry name" value="Filamin/ABP280_rpt"/>
</dbReference>
<dbReference type="PROSITE" id="PS50194">
    <property type="entry name" value="FILAMIN_REPEAT"/>
    <property type="match status" value="1"/>
</dbReference>
<dbReference type="InterPro" id="IPR047153">
    <property type="entry name" value="TRIM45/56/19-like"/>
</dbReference>
<organism evidence="11 12">
    <name type="scientific">Nematostella vectensis</name>
    <name type="common">Starlet sea anemone</name>
    <dbReference type="NCBI Taxonomy" id="45351"/>
    <lineage>
        <taxon>Eukaryota</taxon>
        <taxon>Metazoa</taxon>
        <taxon>Cnidaria</taxon>
        <taxon>Anthozoa</taxon>
        <taxon>Hexacorallia</taxon>
        <taxon>Actiniaria</taxon>
        <taxon>Edwardsiidae</taxon>
        <taxon>Nematostella</taxon>
    </lineage>
</organism>
<evidence type="ECO:0000256" key="6">
    <source>
        <dbReference type="PROSITE-ProRule" id="PRU00024"/>
    </source>
</evidence>
<keyword evidence="4 6" id="KW-0863">Zinc-finger</keyword>
<dbReference type="SMART" id="SM00184">
    <property type="entry name" value="RING"/>
    <property type="match status" value="1"/>
</dbReference>
<dbReference type="InterPro" id="IPR018957">
    <property type="entry name" value="Znf_C3HC4_RING-type"/>
</dbReference>
<dbReference type="Gene3D" id="3.30.40.10">
    <property type="entry name" value="Zinc/RING finger domain, C3HC4 (zinc finger)"/>
    <property type="match status" value="1"/>
</dbReference>
<dbReference type="Gene3D" id="4.10.830.40">
    <property type="match status" value="1"/>
</dbReference>
<evidence type="ECO:0000256" key="3">
    <source>
        <dbReference type="ARBA" id="ARBA00022737"/>
    </source>
</evidence>
<evidence type="ECO:0000259" key="9">
    <source>
        <dbReference type="PROSITE" id="PS50089"/>
    </source>
</evidence>
<keyword evidence="12" id="KW-1185">Reference proteome</keyword>
<feature type="repeat" description="Filamin" evidence="7">
    <location>
        <begin position="468"/>
        <end position="540"/>
    </location>
</feature>
<dbReference type="HOGENOM" id="CLU_443663_0_0_1"/>
<dbReference type="PROSITE" id="PS50089">
    <property type="entry name" value="ZF_RING_2"/>
    <property type="match status" value="1"/>
</dbReference>
<evidence type="ECO:0000256" key="4">
    <source>
        <dbReference type="ARBA" id="ARBA00022771"/>
    </source>
</evidence>
<dbReference type="SMART" id="SM00557">
    <property type="entry name" value="IG_FLMN"/>
    <property type="match status" value="1"/>
</dbReference>
<dbReference type="eggNOG" id="KOG2177">
    <property type="taxonomic scope" value="Eukaryota"/>
</dbReference>
<keyword evidence="5" id="KW-0862">Zinc</keyword>
<proteinExistence type="inferred from homology"/>
<dbReference type="SMART" id="SM00336">
    <property type="entry name" value="BBOX"/>
    <property type="match status" value="2"/>
</dbReference>
<dbReference type="Gene3D" id="2.60.40.10">
    <property type="entry name" value="Immunoglobulins"/>
    <property type="match status" value="1"/>
</dbReference>
<evidence type="ECO:0000256" key="7">
    <source>
        <dbReference type="PROSITE-ProRule" id="PRU00087"/>
    </source>
</evidence>
<dbReference type="Pfam" id="PF00643">
    <property type="entry name" value="zf-B_box"/>
    <property type="match status" value="1"/>
</dbReference>
<dbReference type="GO" id="GO:0008270">
    <property type="term" value="F:zinc ion binding"/>
    <property type="evidence" value="ECO:0007669"/>
    <property type="project" value="UniProtKB-KW"/>
</dbReference>
<dbReference type="PANTHER" id="PTHR25462:SF296">
    <property type="entry name" value="MEIOTIC P26, ISOFORM F"/>
    <property type="match status" value="1"/>
</dbReference>
<dbReference type="InterPro" id="IPR013783">
    <property type="entry name" value="Ig-like_fold"/>
</dbReference>
<feature type="region of interest" description="Disordered" evidence="8">
    <location>
        <begin position="373"/>
        <end position="401"/>
    </location>
</feature>
<evidence type="ECO:0000256" key="5">
    <source>
        <dbReference type="ARBA" id="ARBA00022833"/>
    </source>
</evidence>
<dbReference type="AlphaFoldDB" id="A7S3Y2"/>
<dbReference type="GO" id="GO:0061659">
    <property type="term" value="F:ubiquitin-like protein ligase activity"/>
    <property type="evidence" value="ECO:0000318"/>
    <property type="project" value="GO_Central"/>
</dbReference>
<reference evidence="11 12" key="1">
    <citation type="journal article" date="2007" name="Science">
        <title>Sea anemone genome reveals ancestral eumetazoan gene repertoire and genomic organization.</title>
        <authorList>
            <person name="Putnam N.H."/>
            <person name="Srivastava M."/>
            <person name="Hellsten U."/>
            <person name="Dirks B."/>
            <person name="Chapman J."/>
            <person name="Salamov A."/>
            <person name="Terry A."/>
            <person name="Shapiro H."/>
            <person name="Lindquist E."/>
            <person name="Kapitonov V.V."/>
            <person name="Jurka J."/>
            <person name="Genikhovich G."/>
            <person name="Grigoriev I.V."/>
            <person name="Lucas S.M."/>
            <person name="Steele R.E."/>
            <person name="Finnerty J.R."/>
            <person name="Technau U."/>
            <person name="Martindale M.Q."/>
            <person name="Rokhsar D.S."/>
        </authorList>
    </citation>
    <scope>NUCLEOTIDE SEQUENCE [LARGE SCALE GENOMIC DNA]</scope>
    <source>
        <strain evidence="12">CH2 X CH6</strain>
    </source>
</reference>
<evidence type="ECO:0000259" key="10">
    <source>
        <dbReference type="PROSITE" id="PS50119"/>
    </source>
</evidence>
<evidence type="ECO:0000256" key="8">
    <source>
        <dbReference type="SAM" id="MobiDB-lite"/>
    </source>
</evidence>
<name>A7S3Y2_NEMVE</name>